<feature type="transmembrane region" description="Helical" evidence="8">
    <location>
        <begin position="329"/>
        <end position="349"/>
    </location>
</feature>
<organism evidence="10 11">
    <name type="scientific">Halomarina salina</name>
    <dbReference type="NCBI Taxonomy" id="1872699"/>
    <lineage>
        <taxon>Archaea</taxon>
        <taxon>Methanobacteriati</taxon>
        <taxon>Methanobacteriota</taxon>
        <taxon>Stenosarchaea group</taxon>
        <taxon>Halobacteria</taxon>
        <taxon>Halobacteriales</taxon>
        <taxon>Natronomonadaceae</taxon>
        <taxon>Halomarina</taxon>
    </lineage>
</organism>
<keyword evidence="3 10" id="KW-0328">Glycosyltransferase</keyword>
<feature type="transmembrane region" description="Helical" evidence="8">
    <location>
        <begin position="270"/>
        <end position="292"/>
    </location>
</feature>
<evidence type="ECO:0000256" key="5">
    <source>
        <dbReference type="ARBA" id="ARBA00022692"/>
    </source>
</evidence>
<keyword evidence="11" id="KW-1185">Reference proteome</keyword>
<evidence type="ECO:0000256" key="8">
    <source>
        <dbReference type="SAM" id="Phobius"/>
    </source>
</evidence>
<sequence length="593" mass="66387">MRRLSAPLTRIRQRVRSDLDEDPYLKYLLLLAFVLGAFWFWHLAPNFATRDEMDRILDPMVAVGVTLSDPSIASLQAGIEWGRVPFGATFYLFGLAVLPVVGIAAVTGQLDIFDAFVYPNGTFGTYEAWHATPEWVWMVVISLVRLFNVLFAVGCVYLTYRIATTIRDRAAGRLAAVLLTFSWGFLTIAHEGGEDMPALFFVLLALYLLLGYVRDGTDWRFYGASVAGGVAIAFKLTAAPVIAVIVAAFLLRAREADDWRSALFRPRMVVAGALFGFGTIVLGFPTVLAAGFDPFFERFFEGSASRANWATGPTAPIWWWFLRGYFSGLSLPLFGGAVAGVVAGVYQVWDEPEESSAVALVLLALGTYVLLFSQWHDFRVHHLLPTFPLLMVLVALMLNRLLRETPRVGTALTVFLLLTSGTYAVTGDIGYASMPRDEAVDWFDANADRNDTVELYRVHLQDTATPHWMDVKHRWTAESETVACPRFIELGYRDLLYLKDGTYYRNGDVQKRYVRELVSEGGDYHIVAEFGPRPPNFVPERARPGNLLDLVPYGIVPHTDQYADEQELEPNQYTLILERNQGASCDPNRRAPF</sequence>
<feature type="transmembrane region" description="Helical" evidence="8">
    <location>
        <begin position="170"/>
        <end position="190"/>
    </location>
</feature>
<feature type="domain" description="Glycosyltransferase RgtA/B/C/D-like" evidence="9">
    <location>
        <begin position="143"/>
        <end position="255"/>
    </location>
</feature>
<dbReference type="PANTHER" id="PTHR33908">
    <property type="entry name" value="MANNOSYLTRANSFERASE YKCB-RELATED"/>
    <property type="match status" value="1"/>
</dbReference>
<keyword evidence="7 8" id="KW-0472">Membrane</keyword>
<feature type="transmembrane region" description="Helical" evidence="8">
    <location>
        <begin position="196"/>
        <end position="213"/>
    </location>
</feature>
<feature type="transmembrane region" description="Helical" evidence="8">
    <location>
        <begin position="225"/>
        <end position="250"/>
    </location>
</feature>
<dbReference type="RefSeq" id="WP_247419070.1">
    <property type="nucleotide sequence ID" value="NZ_JALLGW010000002.1"/>
</dbReference>
<evidence type="ECO:0000256" key="3">
    <source>
        <dbReference type="ARBA" id="ARBA00022676"/>
    </source>
</evidence>
<protein>
    <submittedName>
        <fullName evidence="10">ArnT family glycosyltransferase</fullName>
        <ecNumber evidence="10">2.4.-.-</ecNumber>
    </submittedName>
</protein>
<feature type="transmembrane region" description="Helical" evidence="8">
    <location>
        <begin position="355"/>
        <end position="371"/>
    </location>
</feature>
<dbReference type="GO" id="GO:0005886">
    <property type="term" value="C:plasma membrane"/>
    <property type="evidence" value="ECO:0007669"/>
    <property type="project" value="UniProtKB-SubCell"/>
</dbReference>
<dbReference type="InterPro" id="IPR038731">
    <property type="entry name" value="RgtA/B/C-like"/>
</dbReference>
<keyword evidence="2" id="KW-1003">Cell membrane</keyword>
<evidence type="ECO:0000259" key="9">
    <source>
        <dbReference type="Pfam" id="PF13231"/>
    </source>
</evidence>
<dbReference type="AlphaFoldDB" id="A0ABD5RIX0"/>
<dbReference type="EMBL" id="JBHSQH010000001">
    <property type="protein sequence ID" value="MFC5970270.1"/>
    <property type="molecule type" value="Genomic_DNA"/>
</dbReference>
<evidence type="ECO:0000256" key="2">
    <source>
        <dbReference type="ARBA" id="ARBA00022475"/>
    </source>
</evidence>
<name>A0ABD5RIX0_9EURY</name>
<keyword evidence="4 10" id="KW-0808">Transferase</keyword>
<dbReference type="InterPro" id="IPR050297">
    <property type="entry name" value="LipidA_mod_glycosyltrf_83"/>
</dbReference>
<dbReference type="EC" id="2.4.-.-" evidence="10"/>
<feature type="transmembrane region" description="Helical" evidence="8">
    <location>
        <begin position="24"/>
        <end position="44"/>
    </location>
</feature>
<dbReference type="Proteomes" id="UP001596099">
    <property type="component" value="Unassembled WGS sequence"/>
</dbReference>
<evidence type="ECO:0000313" key="10">
    <source>
        <dbReference type="EMBL" id="MFC5970270.1"/>
    </source>
</evidence>
<dbReference type="PANTHER" id="PTHR33908:SF3">
    <property type="entry name" value="UNDECAPRENYL PHOSPHATE-ALPHA-4-AMINO-4-DEOXY-L-ARABINOSE ARABINOSYL TRANSFERASE"/>
    <property type="match status" value="1"/>
</dbReference>
<feature type="transmembrane region" description="Helical" evidence="8">
    <location>
        <begin position="408"/>
        <end position="426"/>
    </location>
</feature>
<reference evidence="10 11" key="1">
    <citation type="journal article" date="2019" name="Int. J. Syst. Evol. Microbiol.">
        <title>The Global Catalogue of Microorganisms (GCM) 10K type strain sequencing project: providing services to taxonomists for standard genome sequencing and annotation.</title>
        <authorList>
            <consortium name="The Broad Institute Genomics Platform"/>
            <consortium name="The Broad Institute Genome Sequencing Center for Infectious Disease"/>
            <person name="Wu L."/>
            <person name="Ma J."/>
        </authorList>
    </citation>
    <scope>NUCLEOTIDE SEQUENCE [LARGE SCALE GENOMIC DNA]</scope>
    <source>
        <strain evidence="10 11">CGMCC 1.12543</strain>
    </source>
</reference>
<dbReference type="Pfam" id="PF13231">
    <property type="entry name" value="PMT_2"/>
    <property type="match status" value="1"/>
</dbReference>
<comment type="caution">
    <text evidence="10">The sequence shown here is derived from an EMBL/GenBank/DDBJ whole genome shotgun (WGS) entry which is preliminary data.</text>
</comment>
<feature type="transmembrane region" description="Helical" evidence="8">
    <location>
        <begin position="90"/>
        <end position="110"/>
    </location>
</feature>
<evidence type="ECO:0000256" key="7">
    <source>
        <dbReference type="ARBA" id="ARBA00023136"/>
    </source>
</evidence>
<proteinExistence type="predicted"/>
<feature type="transmembrane region" description="Helical" evidence="8">
    <location>
        <begin position="135"/>
        <end position="158"/>
    </location>
</feature>
<dbReference type="GO" id="GO:0008610">
    <property type="term" value="P:lipid biosynthetic process"/>
    <property type="evidence" value="ECO:0007669"/>
    <property type="project" value="UniProtKB-ARBA"/>
</dbReference>
<keyword evidence="6 8" id="KW-1133">Transmembrane helix</keyword>
<comment type="subcellular location">
    <subcellularLocation>
        <location evidence="1">Cell membrane</location>
        <topology evidence="1">Multi-pass membrane protein</topology>
    </subcellularLocation>
</comment>
<feature type="transmembrane region" description="Helical" evidence="8">
    <location>
        <begin position="56"/>
        <end position="78"/>
    </location>
</feature>
<feature type="transmembrane region" description="Helical" evidence="8">
    <location>
        <begin position="383"/>
        <end position="402"/>
    </location>
</feature>
<evidence type="ECO:0000256" key="6">
    <source>
        <dbReference type="ARBA" id="ARBA00022989"/>
    </source>
</evidence>
<keyword evidence="5 8" id="KW-0812">Transmembrane</keyword>
<gene>
    <name evidence="10" type="ORF">ACFPYI_02905</name>
</gene>
<evidence type="ECO:0000256" key="4">
    <source>
        <dbReference type="ARBA" id="ARBA00022679"/>
    </source>
</evidence>
<dbReference type="GO" id="GO:0016757">
    <property type="term" value="F:glycosyltransferase activity"/>
    <property type="evidence" value="ECO:0007669"/>
    <property type="project" value="UniProtKB-KW"/>
</dbReference>
<accession>A0ABD5RIX0</accession>
<evidence type="ECO:0000256" key="1">
    <source>
        <dbReference type="ARBA" id="ARBA00004651"/>
    </source>
</evidence>
<evidence type="ECO:0000313" key="11">
    <source>
        <dbReference type="Proteomes" id="UP001596099"/>
    </source>
</evidence>